<dbReference type="PANTHER" id="PTHR47970">
    <property type="entry name" value="KINESIN-LIKE PROTEIN KIF11"/>
    <property type="match status" value="1"/>
</dbReference>
<evidence type="ECO:0000256" key="6">
    <source>
        <dbReference type="ARBA" id="ARBA00023175"/>
    </source>
</evidence>
<evidence type="ECO:0000313" key="14">
    <source>
        <dbReference type="RefSeq" id="XP_004494050.1"/>
    </source>
</evidence>
<dbReference type="KEGG" id="cam:101495854"/>
<dbReference type="GeneID" id="101495854"/>
<dbReference type="InterPro" id="IPR001752">
    <property type="entry name" value="Kinesin_motor_dom"/>
</dbReference>
<dbReference type="PRINTS" id="PR00380">
    <property type="entry name" value="KINESINHEAVY"/>
</dbReference>
<feature type="coiled-coil region" evidence="11">
    <location>
        <begin position="375"/>
        <end position="446"/>
    </location>
</feature>
<dbReference type="InterPro" id="IPR036961">
    <property type="entry name" value="Kinesin_motor_dom_sf"/>
</dbReference>
<dbReference type="InterPro" id="IPR027417">
    <property type="entry name" value="P-loop_NTPase"/>
</dbReference>
<dbReference type="GO" id="GO:0008574">
    <property type="term" value="F:plus-end-directed microtubule motor activity"/>
    <property type="evidence" value="ECO:0007669"/>
    <property type="project" value="TreeGrafter"/>
</dbReference>
<dbReference type="InterPro" id="IPR019821">
    <property type="entry name" value="Kinesin_motor_CS"/>
</dbReference>
<dbReference type="GO" id="GO:0005524">
    <property type="term" value="F:ATP binding"/>
    <property type="evidence" value="ECO:0007669"/>
    <property type="project" value="UniProtKB-UniRule"/>
</dbReference>
<evidence type="ECO:0000259" key="12">
    <source>
        <dbReference type="PROSITE" id="PS50067"/>
    </source>
</evidence>
<dbReference type="Pfam" id="PF00225">
    <property type="entry name" value="Kinesin"/>
    <property type="match status" value="1"/>
</dbReference>
<dbReference type="PROSITE" id="PS50067">
    <property type="entry name" value="KINESIN_MOTOR_2"/>
    <property type="match status" value="1"/>
</dbReference>
<comment type="similarity">
    <text evidence="8">Belongs to the TRAFAC class myosin-kinesin ATPase superfamily. Kinesin family. KIN-5/BimC subfamily.</text>
</comment>
<proteinExistence type="inferred from homology"/>
<keyword evidence="11" id="KW-0175">Coiled coil</keyword>
<keyword evidence="7" id="KW-0206">Cytoskeleton</keyword>
<reference evidence="13" key="1">
    <citation type="journal article" date="2013" name="Nat. Biotechnol.">
        <title>Draft genome sequence of chickpea (Cicer arietinum) provides a resource for trait improvement.</title>
        <authorList>
            <person name="Varshney R.K."/>
            <person name="Song C."/>
            <person name="Saxena R.K."/>
            <person name="Azam S."/>
            <person name="Yu S."/>
            <person name="Sharpe A.G."/>
            <person name="Cannon S."/>
            <person name="Baek J."/>
            <person name="Rosen B.D."/>
            <person name="Tar'an B."/>
            <person name="Millan T."/>
            <person name="Zhang X."/>
            <person name="Ramsay L.D."/>
            <person name="Iwata A."/>
            <person name="Wang Y."/>
            <person name="Nelson W."/>
            <person name="Farmer A.D."/>
            <person name="Gaur P.M."/>
            <person name="Soderlund C."/>
            <person name="Penmetsa R.V."/>
            <person name="Xu C."/>
            <person name="Bharti A.K."/>
            <person name="He W."/>
            <person name="Winter P."/>
            <person name="Zhao S."/>
            <person name="Hane J.K."/>
            <person name="Carrasquilla-Garcia N."/>
            <person name="Condie J.A."/>
            <person name="Upadhyaya H.D."/>
            <person name="Luo M.C."/>
            <person name="Thudi M."/>
            <person name="Gowda C.L."/>
            <person name="Singh N.P."/>
            <person name="Lichtenzveig J."/>
            <person name="Gali K.K."/>
            <person name="Rubio J."/>
            <person name="Nadarajan N."/>
            <person name="Dolezel J."/>
            <person name="Bansal K.C."/>
            <person name="Xu X."/>
            <person name="Edwards D."/>
            <person name="Zhang G."/>
            <person name="Kahl G."/>
            <person name="Gil J."/>
            <person name="Singh K.B."/>
            <person name="Datta S.K."/>
            <person name="Jackson S.A."/>
            <person name="Wang J."/>
            <person name="Cook D.R."/>
        </authorList>
    </citation>
    <scope>NUCLEOTIDE SEQUENCE [LARGE SCALE GENOMIC DNA]</scope>
    <source>
        <strain evidence="13">cv. CDC Frontier</strain>
    </source>
</reference>
<evidence type="ECO:0000313" key="13">
    <source>
        <dbReference type="Proteomes" id="UP000087171"/>
    </source>
</evidence>
<dbReference type="OrthoDB" id="3176171at2759"/>
<feature type="binding site" evidence="10">
    <location>
        <begin position="98"/>
        <end position="105"/>
    </location>
    <ligand>
        <name>ATP</name>
        <dbReference type="ChEBI" id="CHEBI:30616"/>
    </ligand>
</feature>
<dbReference type="GO" id="GO:0051231">
    <property type="term" value="P:spindle elongation"/>
    <property type="evidence" value="ECO:0007669"/>
    <property type="project" value="TreeGrafter"/>
</dbReference>
<keyword evidence="6 10" id="KW-0505">Motor protein</keyword>
<evidence type="ECO:0000256" key="7">
    <source>
        <dbReference type="ARBA" id="ARBA00023212"/>
    </source>
</evidence>
<dbReference type="SUPFAM" id="SSF52540">
    <property type="entry name" value="P-loop containing nucleoside triphosphate hydrolases"/>
    <property type="match status" value="1"/>
</dbReference>
<dbReference type="AlphaFoldDB" id="A0A1S2XUX5"/>
<dbReference type="RefSeq" id="XP_004494050.1">
    <property type="nucleotide sequence ID" value="XM_004493993.3"/>
</dbReference>
<evidence type="ECO:0000256" key="5">
    <source>
        <dbReference type="ARBA" id="ARBA00022840"/>
    </source>
</evidence>
<dbReference type="PaxDb" id="3827-XP_004494050.1"/>
<dbReference type="GO" id="GO:0007018">
    <property type="term" value="P:microtubule-based movement"/>
    <property type="evidence" value="ECO:0007669"/>
    <property type="project" value="InterPro"/>
</dbReference>
<keyword evidence="13" id="KW-1185">Reference proteome</keyword>
<dbReference type="InterPro" id="IPR047149">
    <property type="entry name" value="KIF11-like"/>
</dbReference>
<dbReference type="CDD" id="cd01364">
    <property type="entry name" value="KISc_BimC_Eg5"/>
    <property type="match status" value="1"/>
</dbReference>
<dbReference type="GO" id="GO:0005876">
    <property type="term" value="C:spindle microtubule"/>
    <property type="evidence" value="ECO:0007669"/>
    <property type="project" value="TreeGrafter"/>
</dbReference>
<dbReference type="GO" id="GO:0090307">
    <property type="term" value="P:mitotic spindle assembly"/>
    <property type="evidence" value="ECO:0007669"/>
    <property type="project" value="TreeGrafter"/>
</dbReference>
<dbReference type="GO" id="GO:0072686">
    <property type="term" value="C:mitotic spindle"/>
    <property type="evidence" value="ECO:0007669"/>
    <property type="project" value="TreeGrafter"/>
</dbReference>
<dbReference type="Proteomes" id="UP000087171">
    <property type="component" value="Chromosome Ca3"/>
</dbReference>
<dbReference type="InterPro" id="IPR047241">
    <property type="entry name" value="KIF11-like_kin_motor_dom"/>
</dbReference>
<evidence type="ECO:0000256" key="8">
    <source>
        <dbReference type="ARBA" id="ARBA00034704"/>
    </source>
</evidence>
<dbReference type="eggNOG" id="KOG0243">
    <property type="taxonomic scope" value="Eukaryota"/>
</dbReference>
<comment type="function">
    <text evidence="9">Responsible for microtubule translocation. May be important for the organization of phragmoplast-specific arrays of microtubules. Plays an essential role in stabilizing the mitotic spindle. Required during mitotic cytokinesis.</text>
</comment>
<evidence type="ECO:0000256" key="10">
    <source>
        <dbReference type="PROSITE-ProRule" id="PRU00283"/>
    </source>
</evidence>
<evidence type="ECO:0000256" key="11">
    <source>
        <dbReference type="SAM" id="Coils"/>
    </source>
</evidence>
<organism evidence="13 14">
    <name type="scientific">Cicer arietinum</name>
    <name type="common">Chickpea</name>
    <name type="synonym">Garbanzo</name>
    <dbReference type="NCBI Taxonomy" id="3827"/>
    <lineage>
        <taxon>Eukaryota</taxon>
        <taxon>Viridiplantae</taxon>
        <taxon>Streptophyta</taxon>
        <taxon>Embryophyta</taxon>
        <taxon>Tracheophyta</taxon>
        <taxon>Spermatophyta</taxon>
        <taxon>Magnoliopsida</taxon>
        <taxon>eudicotyledons</taxon>
        <taxon>Gunneridae</taxon>
        <taxon>Pentapetalae</taxon>
        <taxon>rosids</taxon>
        <taxon>fabids</taxon>
        <taxon>Fabales</taxon>
        <taxon>Fabaceae</taxon>
        <taxon>Papilionoideae</taxon>
        <taxon>50 kb inversion clade</taxon>
        <taxon>NPAAA clade</taxon>
        <taxon>Hologalegina</taxon>
        <taxon>IRL clade</taxon>
        <taxon>Cicereae</taxon>
        <taxon>Cicer</taxon>
    </lineage>
</organism>
<feature type="domain" description="Kinesin motor" evidence="12">
    <location>
        <begin position="12"/>
        <end position="359"/>
    </location>
</feature>
<keyword evidence="4 10" id="KW-0547">Nucleotide-binding</keyword>
<evidence type="ECO:0000256" key="2">
    <source>
        <dbReference type="ARBA" id="ARBA00022490"/>
    </source>
</evidence>
<keyword evidence="2" id="KW-0963">Cytoplasm</keyword>
<comment type="subcellular location">
    <subcellularLocation>
        <location evidence="1">Cytoplasm</location>
        <location evidence="1">Cytoskeleton</location>
        <location evidence="1">Spindle</location>
    </subcellularLocation>
</comment>
<reference evidence="14" key="2">
    <citation type="submission" date="2025-08" db="UniProtKB">
        <authorList>
            <consortium name="RefSeq"/>
        </authorList>
    </citation>
    <scope>IDENTIFICATION</scope>
    <source>
        <tissue evidence="14">Etiolated seedlings</tissue>
    </source>
</reference>
<sequence length="1009" mass="113113">MSSRPEREKGVNVQVLLRCRPFSEDELRSNAPQVVTCNDYNREVSVSQNVAGKHFDRVFTFDKVFGPSARQKDLYEQAVVPIVNEVLEGFNCTIFAYGQTGTGKTYTMEGESKKTKCGPNGELPAEAGVIPRAVKQIFDTLEGQNAEYSVKVTFLELYNEEITDLLAPEEISKVSLEEKQKKQLPLMEDGKGGVLVRGLEEEIVTTASEIFTLLERGSSKRRTAETLLNKQSSRSHSLFSITIHIKEATPEGEELIKCGKLNLVDLAGSENISRSGAREGRAREAGEINKSLLTLGRVISALVEHLGHIPYRDSKLTRLLRDSLGGRTKTCIIATVSPAVHCLEETLSTLDYAHRAKNIRNKPEVNQKLMKTTLIKDLYGEIERLKAEVYAAREKNGIYIPKDRYVQEENEKKAMADQIERMNIALDSHQKKLEDLQRKYTDQVLQCSHLSTKLDATELNLNRTSLMLSITEEELKKCRYTLREKDFIISEQRKAENALTHQACILRADLEKALQDNASLVLKVGREDKLNLDNRAVVNNFQMELTQQVGSLCNTVATSLSRQNEHLECVENLCHSFLGVHDKAVVDLKQKVTTLRTLYISHVEAMQNVVHLHKSCSDATFQELSSLISSNGHSIEEFLASEATKAGSILDDLQTSLSTQQGELTLFAKELRHRLNVNTEQIKDISECTHEFVDKLLEEAKKLENFASAADEMLMKSITEFKKAYKEQAKSDTEKLIADMTSLISSHISHQIDLVDTKLVDLRENGIASKSFLDGHVSSMGDIVSSASRKWQGFCTQAEQNAKGIAEFSVAKHCHMEELLQQSINTAVNFGTSVKETHEVVNEIGAKHISAAVSLIRDATDSNMQHDIEINSARVTAEEEVANNSDDVLQQFDDMSVQERDSISGTLIVVKTHVNTLETLREDHTGLATSIEVKARETFQQQYMDYEPSGNTPIRCELDVPSKGTIESLRSLPMETLIEEFRENNTYESFDVKELKPSLIPRSPLSRVN</sequence>
<dbReference type="STRING" id="3827.A0A1S2XUX5"/>
<evidence type="ECO:0000256" key="4">
    <source>
        <dbReference type="ARBA" id="ARBA00022741"/>
    </source>
</evidence>
<keyword evidence="3" id="KW-0493">Microtubule</keyword>
<protein>
    <submittedName>
        <fullName evidence="14">Kinesin-like protein KIN-5C</fullName>
    </submittedName>
</protein>
<dbReference type="GO" id="GO:0008017">
    <property type="term" value="F:microtubule binding"/>
    <property type="evidence" value="ECO:0007669"/>
    <property type="project" value="InterPro"/>
</dbReference>
<gene>
    <name evidence="14" type="primary">LOC101495854</name>
</gene>
<name>A0A1S2XUX5_CICAR</name>
<evidence type="ECO:0000256" key="3">
    <source>
        <dbReference type="ARBA" id="ARBA00022701"/>
    </source>
</evidence>
<accession>A0A1S2XUX5</accession>
<dbReference type="Gene3D" id="3.40.850.10">
    <property type="entry name" value="Kinesin motor domain"/>
    <property type="match status" value="1"/>
</dbReference>
<keyword evidence="5 10" id="KW-0067">ATP-binding</keyword>
<dbReference type="PROSITE" id="PS00411">
    <property type="entry name" value="KINESIN_MOTOR_1"/>
    <property type="match status" value="1"/>
</dbReference>
<dbReference type="FunFam" id="3.40.850.10:FF:000019">
    <property type="entry name" value="Kinesin-like protein KIN-5D"/>
    <property type="match status" value="1"/>
</dbReference>
<evidence type="ECO:0000256" key="1">
    <source>
        <dbReference type="ARBA" id="ARBA00004186"/>
    </source>
</evidence>
<evidence type="ECO:0000256" key="9">
    <source>
        <dbReference type="ARBA" id="ARBA00046159"/>
    </source>
</evidence>
<dbReference type="SMART" id="SM00129">
    <property type="entry name" value="KISc"/>
    <property type="match status" value="1"/>
</dbReference>
<dbReference type="PANTHER" id="PTHR47970:SF12">
    <property type="entry name" value="KINESIN FAMILY MEMBER 11"/>
    <property type="match status" value="1"/>
</dbReference>